<dbReference type="Proteomes" id="UP000244338">
    <property type="component" value="Unassembled WGS sequence"/>
</dbReference>
<keyword evidence="2 4" id="KW-0663">Pyridoxal phosphate</keyword>
<keyword evidence="3 4" id="KW-0413">Isomerase</keyword>
<dbReference type="HAMAP" id="MF_01201">
    <property type="entry name" value="Ala_racemase"/>
    <property type="match status" value="1"/>
</dbReference>
<dbReference type="EMBL" id="PEBX01000053">
    <property type="protein sequence ID" value="PTQ56005.1"/>
    <property type="molecule type" value="Genomic_DNA"/>
</dbReference>
<dbReference type="PROSITE" id="PS00395">
    <property type="entry name" value="ALANINE_RACEMASE"/>
    <property type="match status" value="1"/>
</dbReference>
<dbReference type="Gene3D" id="3.20.20.10">
    <property type="entry name" value="Alanine racemase"/>
    <property type="match status" value="1"/>
</dbReference>
<feature type="domain" description="Alanine racemase C-terminal" evidence="7">
    <location>
        <begin position="249"/>
        <end position="377"/>
    </location>
</feature>
<dbReference type="PANTHER" id="PTHR30511:SF0">
    <property type="entry name" value="ALANINE RACEMASE, CATABOLIC-RELATED"/>
    <property type="match status" value="1"/>
</dbReference>
<evidence type="ECO:0000313" key="9">
    <source>
        <dbReference type="Proteomes" id="UP000244338"/>
    </source>
</evidence>
<dbReference type="AlphaFoldDB" id="A0A2R6Y005"/>
<feature type="binding site" evidence="4 6">
    <location>
        <position position="138"/>
    </location>
    <ligand>
        <name>substrate</name>
    </ligand>
</feature>
<feature type="binding site" evidence="4 6">
    <location>
        <position position="318"/>
    </location>
    <ligand>
        <name>substrate</name>
    </ligand>
</feature>
<proteinExistence type="inferred from homology"/>
<dbReference type="InterPro" id="IPR000821">
    <property type="entry name" value="Ala_racemase"/>
</dbReference>
<evidence type="ECO:0000256" key="5">
    <source>
        <dbReference type="PIRSR" id="PIRSR600821-50"/>
    </source>
</evidence>
<dbReference type="FunFam" id="3.20.20.10:FF:000002">
    <property type="entry name" value="Alanine racemase"/>
    <property type="match status" value="1"/>
</dbReference>
<feature type="active site" description="Proton acceptor; specific for L-alanine" evidence="4">
    <location>
        <position position="270"/>
    </location>
</feature>
<comment type="similarity">
    <text evidence="4">Belongs to the alanine racemase family.</text>
</comment>
<dbReference type="GO" id="GO:0009252">
    <property type="term" value="P:peptidoglycan biosynthetic process"/>
    <property type="evidence" value="ECO:0007669"/>
    <property type="project" value="TreeGrafter"/>
</dbReference>
<dbReference type="Gene3D" id="2.40.37.10">
    <property type="entry name" value="Lyase, Ornithine Decarboxylase, Chain A, domain 1"/>
    <property type="match status" value="1"/>
</dbReference>
<comment type="pathway">
    <text evidence="4">Amino-acid biosynthesis; D-alanine biosynthesis; D-alanine from L-alanine: step 1/1.</text>
</comment>
<dbReference type="GO" id="GO:0005829">
    <property type="term" value="C:cytosol"/>
    <property type="evidence" value="ECO:0007669"/>
    <property type="project" value="TreeGrafter"/>
</dbReference>
<dbReference type="GO" id="GO:0030170">
    <property type="term" value="F:pyridoxal phosphate binding"/>
    <property type="evidence" value="ECO:0007669"/>
    <property type="project" value="UniProtKB-UniRule"/>
</dbReference>
<evidence type="ECO:0000259" key="7">
    <source>
        <dbReference type="SMART" id="SM01005"/>
    </source>
</evidence>
<dbReference type="GO" id="GO:0008784">
    <property type="term" value="F:alanine racemase activity"/>
    <property type="evidence" value="ECO:0007669"/>
    <property type="project" value="UniProtKB-UniRule"/>
</dbReference>
<name>A0A2R6Y005_9BACL</name>
<dbReference type="CDD" id="cd00430">
    <property type="entry name" value="PLPDE_III_AR"/>
    <property type="match status" value="1"/>
</dbReference>
<accession>A0A2R6Y005</accession>
<feature type="modified residue" description="N6-(pyridoxal phosphate)lysine" evidence="4 5">
    <location>
        <position position="40"/>
    </location>
</feature>
<protein>
    <recommendedName>
        <fullName evidence="4">Alanine racemase</fullName>
        <ecNumber evidence="4">5.1.1.1</ecNumber>
    </recommendedName>
</protein>
<comment type="function">
    <text evidence="4">Catalyzes the interconversion of L-alanine and D-alanine. May also act on other amino acids.</text>
</comment>
<evidence type="ECO:0000256" key="3">
    <source>
        <dbReference type="ARBA" id="ARBA00023235"/>
    </source>
</evidence>
<comment type="cofactor">
    <cofactor evidence="1 4 5">
        <name>pyridoxal 5'-phosphate</name>
        <dbReference type="ChEBI" id="CHEBI:597326"/>
    </cofactor>
</comment>
<comment type="catalytic activity">
    <reaction evidence="4">
        <text>L-alanine = D-alanine</text>
        <dbReference type="Rhea" id="RHEA:20249"/>
        <dbReference type="ChEBI" id="CHEBI:57416"/>
        <dbReference type="ChEBI" id="CHEBI:57972"/>
        <dbReference type="EC" id="5.1.1.1"/>
    </reaction>
</comment>
<dbReference type="InterPro" id="IPR020622">
    <property type="entry name" value="Ala_racemase_pyridoxalP-BS"/>
</dbReference>
<dbReference type="InterPro" id="IPR009006">
    <property type="entry name" value="Ala_racemase/Decarboxylase_C"/>
</dbReference>
<evidence type="ECO:0000256" key="6">
    <source>
        <dbReference type="PIRSR" id="PIRSR600821-52"/>
    </source>
</evidence>
<gene>
    <name evidence="8" type="ORF">BSOLF_1020</name>
</gene>
<evidence type="ECO:0000256" key="1">
    <source>
        <dbReference type="ARBA" id="ARBA00001933"/>
    </source>
</evidence>
<dbReference type="UniPathway" id="UPA00042">
    <property type="reaction ID" value="UER00497"/>
</dbReference>
<dbReference type="InterPro" id="IPR011079">
    <property type="entry name" value="Ala_racemase_C"/>
</dbReference>
<dbReference type="PRINTS" id="PR00992">
    <property type="entry name" value="ALARACEMASE"/>
</dbReference>
<reference evidence="9" key="1">
    <citation type="journal article" date="2018" name="Sci. Rep.">
        <title>Lignite coal burning seam in the remote Altai Mountains harbors a hydrogen-driven thermophilic microbial community.</title>
        <authorList>
            <person name="Kadnikov V.V."/>
            <person name="Mardanov A.V."/>
            <person name="Ivasenko D.A."/>
            <person name="Antsiferov D.V."/>
            <person name="Beletsky A.V."/>
            <person name="Karnachuk O.V."/>
            <person name="Ravin N.V."/>
        </authorList>
    </citation>
    <scope>NUCLEOTIDE SEQUENCE [LARGE SCALE GENOMIC DNA]</scope>
</reference>
<organism evidence="8 9">
    <name type="scientific">Candidatus Carbonibacillus altaicus</name>
    <dbReference type="NCBI Taxonomy" id="2163959"/>
    <lineage>
        <taxon>Bacteria</taxon>
        <taxon>Bacillati</taxon>
        <taxon>Bacillota</taxon>
        <taxon>Bacilli</taxon>
        <taxon>Bacillales</taxon>
        <taxon>Candidatus Carbonibacillus</taxon>
    </lineage>
</organism>
<evidence type="ECO:0000313" key="8">
    <source>
        <dbReference type="EMBL" id="PTQ56005.1"/>
    </source>
</evidence>
<dbReference type="InterPro" id="IPR001608">
    <property type="entry name" value="Ala_racemase_N"/>
</dbReference>
<dbReference type="Pfam" id="PF01168">
    <property type="entry name" value="Ala_racemase_N"/>
    <property type="match status" value="1"/>
</dbReference>
<evidence type="ECO:0000256" key="2">
    <source>
        <dbReference type="ARBA" id="ARBA00022898"/>
    </source>
</evidence>
<dbReference type="PANTHER" id="PTHR30511">
    <property type="entry name" value="ALANINE RACEMASE"/>
    <property type="match status" value="1"/>
</dbReference>
<dbReference type="InterPro" id="IPR029066">
    <property type="entry name" value="PLP-binding_barrel"/>
</dbReference>
<sequence length="384" mass="42697">MSQTLCRPTYVELDEEALIHNVRLFRAHLPPETEIIAVVKANAYGHGIFEIVQAAQTAGIHRFAVATVGEALELRAAGLTDPILVFGPWESDCVIDAQAQNIALTVYDTSQLERLKAALSPSLSALKVHLKIDTGMHRYGLSEEETIASVAEELARWNKVAVEGLYSHYADADDLTSTYSDEQYARFLKIYERLRAQGLLPPLVHLSNSAGAMRYPERSFQAVRLGIALYGLPPEEGLDQTFGFALRPVLRLKSEVVQLRTLAPGETVSYHRLYTTPSERRIATIPIGYGDGMSRRLSQVGEVLIRGERARIVGRVTMDAIMVDVTHLPLVRQSDEVVLIGRQGAEEISALEVARWLDTSHYEVTTALAHRLPRLLKHAETREI</sequence>
<dbReference type="Pfam" id="PF00842">
    <property type="entry name" value="Ala_racemase_C"/>
    <property type="match status" value="1"/>
</dbReference>
<dbReference type="SUPFAM" id="SSF51419">
    <property type="entry name" value="PLP-binding barrel"/>
    <property type="match status" value="1"/>
</dbReference>
<feature type="active site" description="Proton acceptor; specific for D-alanine" evidence="4">
    <location>
        <position position="40"/>
    </location>
</feature>
<comment type="caution">
    <text evidence="8">The sequence shown here is derived from an EMBL/GenBank/DDBJ whole genome shotgun (WGS) entry which is preliminary data.</text>
</comment>
<evidence type="ECO:0000256" key="4">
    <source>
        <dbReference type="HAMAP-Rule" id="MF_01201"/>
    </source>
</evidence>
<dbReference type="SUPFAM" id="SSF50621">
    <property type="entry name" value="Alanine racemase C-terminal domain-like"/>
    <property type="match status" value="1"/>
</dbReference>
<dbReference type="EC" id="5.1.1.1" evidence="4"/>
<dbReference type="NCBIfam" id="TIGR00492">
    <property type="entry name" value="alr"/>
    <property type="match status" value="1"/>
</dbReference>
<dbReference type="GO" id="GO:0030632">
    <property type="term" value="P:D-alanine biosynthetic process"/>
    <property type="evidence" value="ECO:0007669"/>
    <property type="project" value="UniProtKB-UniRule"/>
</dbReference>
<dbReference type="SMART" id="SM01005">
    <property type="entry name" value="Ala_racemase_C"/>
    <property type="match status" value="1"/>
</dbReference>